<dbReference type="InterPro" id="IPR000485">
    <property type="entry name" value="AsnC-type_HTH_dom"/>
</dbReference>
<dbReference type="SMART" id="SM00344">
    <property type="entry name" value="HTH_ASNC"/>
    <property type="match status" value="1"/>
</dbReference>
<dbReference type="InterPro" id="IPR036390">
    <property type="entry name" value="WH_DNA-bd_sf"/>
</dbReference>
<dbReference type="InterPro" id="IPR036388">
    <property type="entry name" value="WH-like_DNA-bd_sf"/>
</dbReference>
<keyword evidence="3" id="KW-0804">Transcription</keyword>
<gene>
    <name evidence="5" type="ORF">J2S57_005528</name>
</gene>
<evidence type="ECO:0000256" key="1">
    <source>
        <dbReference type="ARBA" id="ARBA00023015"/>
    </source>
</evidence>
<accession>A0ABT9PAS7</accession>
<sequence>MNNRRSVQGPVELDDVDRQILDVLARDARVANSTLAGMVGVAPSTCLMRVRRLQETGVINGFRADLSPEALGRPLQALIAVRLGTPSRNRVGAFAREMAALPGVLNVYFLGGANDFQIHIAVETPGALRDFVVEHLSARREVAYTETNVVFEHLSGGVAASAPGADPHPR</sequence>
<dbReference type="GO" id="GO:0003677">
    <property type="term" value="F:DNA binding"/>
    <property type="evidence" value="ECO:0007669"/>
    <property type="project" value="UniProtKB-KW"/>
</dbReference>
<dbReference type="Gene3D" id="3.30.70.920">
    <property type="match status" value="1"/>
</dbReference>
<evidence type="ECO:0000313" key="5">
    <source>
        <dbReference type="EMBL" id="MDP9829779.1"/>
    </source>
</evidence>
<proteinExistence type="predicted"/>
<dbReference type="SUPFAM" id="SSF54909">
    <property type="entry name" value="Dimeric alpha+beta barrel"/>
    <property type="match status" value="1"/>
</dbReference>
<name>A0ABT9PAS7_9ACTN</name>
<evidence type="ECO:0000313" key="6">
    <source>
        <dbReference type="Proteomes" id="UP001235712"/>
    </source>
</evidence>
<protein>
    <submittedName>
        <fullName evidence="5">DNA-binding Lrp family transcriptional regulator</fullName>
    </submittedName>
</protein>
<evidence type="ECO:0000259" key="4">
    <source>
        <dbReference type="PROSITE" id="PS50956"/>
    </source>
</evidence>
<dbReference type="Proteomes" id="UP001235712">
    <property type="component" value="Unassembled WGS sequence"/>
</dbReference>
<keyword evidence="1" id="KW-0805">Transcription regulation</keyword>
<feature type="domain" description="HTH asnC-type" evidence="4">
    <location>
        <begin position="13"/>
        <end position="74"/>
    </location>
</feature>
<dbReference type="PROSITE" id="PS50956">
    <property type="entry name" value="HTH_ASNC_2"/>
    <property type="match status" value="1"/>
</dbReference>
<comment type="caution">
    <text evidence="5">The sequence shown here is derived from an EMBL/GenBank/DDBJ whole genome shotgun (WGS) entry which is preliminary data.</text>
</comment>
<keyword evidence="2 5" id="KW-0238">DNA-binding</keyword>
<dbReference type="Pfam" id="PF01037">
    <property type="entry name" value="AsnC_trans_reg"/>
    <property type="match status" value="1"/>
</dbReference>
<keyword evidence="6" id="KW-1185">Reference proteome</keyword>
<dbReference type="InterPro" id="IPR019888">
    <property type="entry name" value="Tscrpt_reg_AsnC-like"/>
</dbReference>
<dbReference type="Pfam" id="PF13404">
    <property type="entry name" value="HTH_AsnC-type"/>
    <property type="match status" value="1"/>
</dbReference>
<dbReference type="PRINTS" id="PR00033">
    <property type="entry name" value="HTHASNC"/>
</dbReference>
<evidence type="ECO:0000256" key="2">
    <source>
        <dbReference type="ARBA" id="ARBA00023125"/>
    </source>
</evidence>
<dbReference type="Gene3D" id="1.10.10.10">
    <property type="entry name" value="Winged helix-like DNA-binding domain superfamily/Winged helix DNA-binding domain"/>
    <property type="match status" value="1"/>
</dbReference>
<organism evidence="5 6">
    <name type="scientific">Kineosporia succinea</name>
    <dbReference type="NCBI Taxonomy" id="84632"/>
    <lineage>
        <taxon>Bacteria</taxon>
        <taxon>Bacillati</taxon>
        <taxon>Actinomycetota</taxon>
        <taxon>Actinomycetes</taxon>
        <taxon>Kineosporiales</taxon>
        <taxon>Kineosporiaceae</taxon>
        <taxon>Kineosporia</taxon>
    </lineage>
</organism>
<evidence type="ECO:0000256" key="3">
    <source>
        <dbReference type="ARBA" id="ARBA00023163"/>
    </source>
</evidence>
<dbReference type="InterPro" id="IPR019887">
    <property type="entry name" value="Tscrpt_reg_AsnC/Lrp_C"/>
</dbReference>
<dbReference type="PANTHER" id="PTHR30154">
    <property type="entry name" value="LEUCINE-RESPONSIVE REGULATORY PROTEIN"/>
    <property type="match status" value="1"/>
</dbReference>
<dbReference type="RefSeq" id="WP_307248288.1">
    <property type="nucleotide sequence ID" value="NZ_JAUSQZ010000001.1"/>
</dbReference>
<dbReference type="SUPFAM" id="SSF46785">
    <property type="entry name" value="Winged helix' DNA-binding domain"/>
    <property type="match status" value="1"/>
</dbReference>
<dbReference type="InterPro" id="IPR011008">
    <property type="entry name" value="Dimeric_a/b-barrel"/>
</dbReference>
<reference evidence="5 6" key="1">
    <citation type="submission" date="2023-07" db="EMBL/GenBank/DDBJ databases">
        <title>Sequencing the genomes of 1000 actinobacteria strains.</title>
        <authorList>
            <person name="Klenk H.-P."/>
        </authorList>
    </citation>
    <scope>NUCLEOTIDE SEQUENCE [LARGE SCALE GENOMIC DNA]</scope>
    <source>
        <strain evidence="5 6">DSM 44388</strain>
    </source>
</reference>
<dbReference type="PANTHER" id="PTHR30154:SF54">
    <property type="entry name" value="POSSIBLE TRANSCRIPTIONAL REGULATORY PROTEIN (PROBABLY LRP_ASNC-FAMILY)"/>
    <property type="match status" value="1"/>
</dbReference>
<dbReference type="EMBL" id="JAUSQZ010000001">
    <property type="protein sequence ID" value="MDP9829779.1"/>
    <property type="molecule type" value="Genomic_DNA"/>
</dbReference>